<keyword evidence="2" id="KW-1185">Reference proteome</keyword>
<dbReference type="Proteomes" id="UP001207468">
    <property type="component" value="Unassembled WGS sequence"/>
</dbReference>
<evidence type="ECO:0000313" key="2">
    <source>
        <dbReference type="Proteomes" id="UP001207468"/>
    </source>
</evidence>
<protein>
    <submittedName>
        <fullName evidence="1">Uncharacterized protein</fullName>
    </submittedName>
</protein>
<accession>A0ACC0UKQ4</accession>
<organism evidence="1 2">
    <name type="scientific">Russula earlei</name>
    <dbReference type="NCBI Taxonomy" id="71964"/>
    <lineage>
        <taxon>Eukaryota</taxon>
        <taxon>Fungi</taxon>
        <taxon>Dikarya</taxon>
        <taxon>Basidiomycota</taxon>
        <taxon>Agaricomycotina</taxon>
        <taxon>Agaricomycetes</taxon>
        <taxon>Russulales</taxon>
        <taxon>Russulaceae</taxon>
        <taxon>Russula</taxon>
    </lineage>
</organism>
<reference evidence="1" key="1">
    <citation type="submission" date="2021-03" db="EMBL/GenBank/DDBJ databases">
        <title>Evolutionary priming and transition to the ectomycorrhizal habit in an iconic lineage of mushroom-forming fungi: is preadaptation a requirement?</title>
        <authorList>
            <consortium name="DOE Joint Genome Institute"/>
            <person name="Looney B.P."/>
            <person name="Miyauchi S."/>
            <person name="Morin E."/>
            <person name="Drula E."/>
            <person name="Courty P.E."/>
            <person name="Chicoki N."/>
            <person name="Fauchery L."/>
            <person name="Kohler A."/>
            <person name="Kuo A."/>
            <person name="LaButti K."/>
            <person name="Pangilinan J."/>
            <person name="Lipzen A."/>
            <person name="Riley R."/>
            <person name="Andreopoulos W."/>
            <person name="He G."/>
            <person name="Johnson J."/>
            <person name="Barry K.W."/>
            <person name="Grigoriev I.V."/>
            <person name="Nagy L."/>
            <person name="Hibbett D."/>
            <person name="Henrissat B."/>
            <person name="Matheny P.B."/>
            <person name="Labbe J."/>
            <person name="Martin A.F."/>
        </authorList>
    </citation>
    <scope>NUCLEOTIDE SEQUENCE</scope>
    <source>
        <strain evidence="1">BPL698</strain>
    </source>
</reference>
<comment type="caution">
    <text evidence="1">The sequence shown here is derived from an EMBL/GenBank/DDBJ whole genome shotgun (WGS) entry which is preliminary data.</text>
</comment>
<dbReference type="EMBL" id="JAGFNK010000011">
    <property type="protein sequence ID" value="KAI9512233.1"/>
    <property type="molecule type" value="Genomic_DNA"/>
</dbReference>
<sequence length="401" mass="45971">MEDDEHHHDDDVVDHLDVIDPQVSTVATLTNTANSIFLPPLSFYNRKPVVDLPRSQEPDTEDASVRTASTDELDRHVHDVLKRKNKFRRVMKGIAFGIYGFLVVFWGSALVLFLAKWIKLHNKSTRDFWVEICEQILNGLFCLTGIGLIPWRIVDTYRPDAKIWYYKRRTRHLRRKAGLPALYDNDDLPDPMFDPNYVHVLTDKQQYELHHQQKKFMKSQTWYRPHGTETHRVSNFMLTALLICLLNDGNSVFQCMLAACMWSMDRFERPGWATALLILLAFGCGIASGVMIWRGGKKTKRTGRVEERLRRALEMDESQHALAPDSVLAKLQDAITRHTTSAPNKERQSSKADSQQGEKGSWHFRGLPNGNHTRPGYASTVTPSVRSPGIRIEEEMVVPPP</sequence>
<evidence type="ECO:0000313" key="1">
    <source>
        <dbReference type="EMBL" id="KAI9512233.1"/>
    </source>
</evidence>
<name>A0ACC0UKQ4_9AGAM</name>
<gene>
    <name evidence="1" type="ORF">F5148DRAFT_1164993</name>
</gene>
<proteinExistence type="predicted"/>